<proteinExistence type="predicted"/>
<feature type="transmembrane region" description="Helical" evidence="1">
    <location>
        <begin position="108"/>
        <end position="130"/>
    </location>
</feature>
<protein>
    <recommendedName>
        <fullName evidence="4">DUF1449 domain-containing protein</fullName>
    </recommendedName>
</protein>
<keyword evidence="1" id="KW-1133">Transmembrane helix</keyword>
<feature type="transmembrane region" description="Helical" evidence="1">
    <location>
        <begin position="76"/>
        <end position="102"/>
    </location>
</feature>
<sequence>MPQRATVTAFFQTALTFPTVVWSVLFAFCVVYWMLASTGLLDSESVDGWLGMDSDHAGTAQSAGILGRIGLSGVPVMVMLVLLAFIGWLVTYLVHLLVLAYVPAPLRPVAGLVTLVGAAIPAVALTSVLLRPLRPLFAHLDPPEARSLIGRVGQVTTPQVTARSGMAALDDGGAGLLLQVRSQPPDEPVRGDRVVLLGYDPADNSYLVISEDRFNV</sequence>
<keyword evidence="1" id="KW-0812">Transmembrane</keyword>
<evidence type="ECO:0008006" key="4">
    <source>
        <dbReference type="Google" id="ProtNLM"/>
    </source>
</evidence>
<reference evidence="3" key="1">
    <citation type="journal article" date="2019" name="Int. J. Syst. Evol. Microbiol.">
        <title>The Global Catalogue of Microorganisms (GCM) 10K type strain sequencing project: providing services to taxonomists for standard genome sequencing and annotation.</title>
        <authorList>
            <consortium name="The Broad Institute Genomics Platform"/>
            <consortium name="The Broad Institute Genome Sequencing Center for Infectious Disease"/>
            <person name="Wu L."/>
            <person name="Ma J."/>
        </authorList>
    </citation>
    <scope>NUCLEOTIDE SEQUENCE [LARGE SCALE GENOMIC DNA]</scope>
    <source>
        <strain evidence="3">JCM 30331</strain>
    </source>
</reference>
<evidence type="ECO:0000256" key="1">
    <source>
        <dbReference type="SAM" id="Phobius"/>
    </source>
</evidence>
<organism evidence="2 3">
    <name type="scientific">Deinococcus malanensis</name>
    <dbReference type="NCBI Taxonomy" id="1706855"/>
    <lineage>
        <taxon>Bacteria</taxon>
        <taxon>Thermotogati</taxon>
        <taxon>Deinococcota</taxon>
        <taxon>Deinococci</taxon>
        <taxon>Deinococcales</taxon>
        <taxon>Deinococcaceae</taxon>
        <taxon>Deinococcus</taxon>
    </lineage>
</organism>
<keyword evidence="3" id="KW-1185">Reference proteome</keyword>
<keyword evidence="1" id="KW-0472">Membrane</keyword>
<dbReference type="Proteomes" id="UP000647587">
    <property type="component" value="Unassembled WGS sequence"/>
</dbReference>
<comment type="caution">
    <text evidence="2">The sequence shown here is derived from an EMBL/GenBank/DDBJ whole genome shotgun (WGS) entry which is preliminary data.</text>
</comment>
<accession>A0ABQ2EJW8</accession>
<feature type="transmembrane region" description="Helical" evidence="1">
    <location>
        <begin position="20"/>
        <end position="41"/>
    </location>
</feature>
<evidence type="ECO:0000313" key="2">
    <source>
        <dbReference type="EMBL" id="GGK14104.1"/>
    </source>
</evidence>
<gene>
    <name evidence="2" type="ORF">GCM10008955_04290</name>
</gene>
<dbReference type="EMBL" id="BMPP01000001">
    <property type="protein sequence ID" value="GGK14104.1"/>
    <property type="molecule type" value="Genomic_DNA"/>
</dbReference>
<evidence type="ECO:0000313" key="3">
    <source>
        <dbReference type="Proteomes" id="UP000647587"/>
    </source>
</evidence>
<name>A0ABQ2EJW8_9DEIO</name>